<evidence type="ECO:0000259" key="4">
    <source>
        <dbReference type="Pfam" id="PF13193"/>
    </source>
</evidence>
<dbReference type="OrthoDB" id="7315605at2"/>
<proteinExistence type="inferred from homology"/>
<evidence type="ECO:0000313" key="6">
    <source>
        <dbReference type="Proteomes" id="UP000305654"/>
    </source>
</evidence>
<organism evidence="5 6">
    <name type="scientific">Lichenicoccus roseus</name>
    <dbReference type="NCBI Taxonomy" id="2683649"/>
    <lineage>
        <taxon>Bacteria</taxon>
        <taxon>Pseudomonadati</taxon>
        <taxon>Pseudomonadota</taxon>
        <taxon>Alphaproteobacteria</taxon>
        <taxon>Acetobacterales</taxon>
        <taxon>Acetobacteraceae</taxon>
        <taxon>Lichenicoccus</taxon>
    </lineage>
</organism>
<dbReference type="GO" id="GO:0031956">
    <property type="term" value="F:medium-chain fatty acid-CoA ligase activity"/>
    <property type="evidence" value="ECO:0007669"/>
    <property type="project" value="TreeGrafter"/>
</dbReference>
<dbReference type="AlphaFoldDB" id="A0A5R9J246"/>
<dbReference type="PANTHER" id="PTHR43201">
    <property type="entry name" value="ACYL-COA SYNTHETASE"/>
    <property type="match status" value="1"/>
</dbReference>
<dbReference type="RefSeq" id="WP_138327603.1">
    <property type="nucleotide sequence ID" value="NZ_VCDI01000009.1"/>
</dbReference>
<dbReference type="InterPro" id="IPR025110">
    <property type="entry name" value="AMP-bd_C"/>
</dbReference>
<dbReference type="PANTHER" id="PTHR43201:SF5">
    <property type="entry name" value="MEDIUM-CHAIN ACYL-COA LIGASE ACSF2, MITOCHONDRIAL"/>
    <property type="match status" value="1"/>
</dbReference>
<evidence type="ECO:0000256" key="2">
    <source>
        <dbReference type="ARBA" id="ARBA00022598"/>
    </source>
</evidence>
<reference evidence="5 6" key="1">
    <citation type="submission" date="2019-05" db="EMBL/GenBank/DDBJ databases">
        <authorList>
            <person name="Pankratov T."/>
            <person name="Grouzdev D."/>
        </authorList>
    </citation>
    <scope>NUCLEOTIDE SEQUENCE [LARGE SCALE GENOMIC DNA]</scope>
    <source>
        <strain evidence="5 6">KEBCLARHB70R</strain>
    </source>
</reference>
<evidence type="ECO:0000259" key="3">
    <source>
        <dbReference type="Pfam" id="PF00501"/>
    </source>
</evidence>
<dbReference type="InterPro" id="IPR020845">
    <property type="entry name" value="AMP-binding_CS"/>
</dbReference>
<dbReference type="InterPro" id="IPR045851">
    <property type="entry name" value="AMP-bd_C_sf"/>
</dbReference>
<dbReference type="Pfam" id="PF00501">
    <property type="entry name" value="AMP-binding"/>
    <property type="match status" value="1"/>
</dbReference>
<dbReference type="PROSITE" id="PS00455">
    <property type="entry name" value="AMP_BINDING"/>
    <property type="match status" value="1"/>
</dbReference>
<dbReference type="SUPFAM" id="SSF56801">
    <property type="entry name" value="Acetyl-CoA synthetase-like"/>
    <property type="match status" value="1"/>
</dbReference>
<dbReference type="InterPro" id="IPR042099">
    <property type="entry name" value="ANL_N_sf"/>
</dbReference>
<keyword evidence="2 5" id="KW-0436">Ligase</keyword>
<dbReference type="Pfam" id="PF13193">
    <property type="entry name" value="AMP-binding_C"/>
    <property type="match status" value="1"/>
</dbReference>
<dbReference type="Gene3D" id="3.30.300.30">
    <property type="match status" value="1"/>
</dbReference>
<keyword evidence="6" id="KW-1185">Reference proteome</keyword>
<dbReference type="Gene3D" id="3.40.50.12780">
    <property type="entry name" value="N-terminal domain of ligase-like"/>
    <property type="match status" value="1"/>
</dbReference>
<evidence type="ECO:0000313" key="5">
    <source>
        <dbReference type="EMBL" id="TLU70933.1"/>
    </source>
</evidence>
<name>A0A5R9J246_9PROT</name>
<comment type="similarity">
    <text evidence="1">Belongs to the ATP-dependent AMP-binding enzyme family.</text>
</comment>
<feature type="domain" description="AMP-binding enzyme C-terminal" evidence="4">
    <location>
        <begin position="439"/>
        <end position="519"/>
    </location>
</feature>
<dbReference type="EMBL" id="VCDI01000009">
    <property type="protein sequence ID" value="TLU70933.1"/>
    <property type="molecule type" value="Genomic_DNA"/>
</dbReference>
<dbReference type="Proteomes" id="UP000305654">
    <property type="component" value="Unassembled WGS sequence"/>
</dbReference>
<sequence>MTTRHSSSTEGDGTLYETLLRTVGTWGPQAAYAVPPMARRAYHPDGASFTWNEVAREVERMRVRYRAAGYGRGHRVAILFHQRPEMFFHYYALNSLGCSMVPINPDYRVDELAYLLSHSGASLVIGIENRLADLREAAAMLNPAPPILCFEDLPATLPEARTRAAAGAPDATTEAALLYTSGTTGRPKGCIMSNRYFHTFGRWYLSRGGALAMRDGAERLYNPLPLHHANCLSISTSAMLLNGGCLVFPDRFHPRSWWQDLVACDITAVQMQGIIPNLLLKLDPVPEERRHRVRFGLCAGIEPAHHAVFEERYGFPVVEMWAMSETGRMMTDHEEPRSIHGRAFGRSVPGLEARVVDEAGHTLPPDVPGELVIRHTEADPRGGFFSGYLDDPAATEEAWRGGWFHSGDTARCDETGMFFFLDRKKNIIRRAGENIAAAEVEDCLCAHAHVKQAAVIAVPDEIREEEVMACIVLQDGVREHAGPDVAHRLFDWCLAQLAYFKAPAWVVFMDTLPTGASQKLQKMTLFPKGVDPRQEVGVIDLRGFKKPTAGRG</sequence>
<feature type="domain" description="AMP-dependent synthetase/ligase" evidence="3">
    <location>
        <begin position="36"/>
        <end position="376"/>
    </location>
</feature>
<gene>
    <name evidence="5" type="ORF">FE263_18905</name>
</gene>
<dbReference type="InterPro" id="IPR000873">
    <property type="entry name" value="AMP-dep_synth/lig_dom"/>
</dbReference>
<protein>
    <submittedName>
        <fullName evidence="5">ATP-dependent acyl-CoA ligase</fullName>
    </submittedName>
</protein>
<accession>A0A5R9J246</accession>
<evidence type="ECO:0000256" key="1">
    <source>
        <dbReference type="ARBA" id="ARBA00006432"/>
    </source>
</evidence>
<dbReference type="GO" id="GO:0006631">
    <property type="term" value="P:fatty acid metabolic process"/>
    <property type="evidence" value="ECO:0007669"/>
    <property type="project" value="TreeGrafter"/>
</dbReference>
<comment type="caution">
    <text evidence="5">The sequence shown here is derived from an EMBL/GenBank/DDBJ whole genome shotgun (WGS) entry which is preliminary data.</text>
</comment>